<keyword evidence="5" id="KW-0347">Helicase</keyword>
<dbReference type="Gene3D" id="3.40.50.300">
    <property type="entry name" value="P-loop containing nucleotide triphosphate hydrolases"/>
    <property type="match status" value="3"/>
</dbReference>
<protein>
    <submittedName>
        <fullName evidence="13">Unannotated protein</fullName>
    </submittedName>
</protein>
<keyword evidence="8" id="KW-0238">DNA-binding</keyword>
<evidence type="ECO:0000256" key="5">
    <source>
        <dbReference type="ARBA" id="ARBA00022806"/>
    </source>
</evidence>
<proteinExistence type="inferred from homology"/>
<gene>
    <name evidence="13" type="ORF">UFOPK4134_01475</name>
</gene>
<accession>A0A6J7S2D8</accession>
<dbReference type="InterPro" id="IPR049550">
    <property type="entry name" value="RecD_N"/>
</dbReference>
<dbReference type="InterPro" id="IPR041851">
    <property type="entry name" value="RecD_N_sf"/>
</dbReference>
<dbReference type="GO" id="GO:0005524">
    <property type="term" value="F:ATP binding"/>
    <property type="evidence" value="ECO:0007669"/>
    <property type="project" value="UniProtKB-KW"/>
</dbReference>
<keyword evidence="10" id="KW-0413">Isomerase</keyword>
<evidence type="ECO:0000256" key="1">
    <source>
        <dbReference type="ARBA" id="ARBA00022722"/>
    </source>
</evidence>
<evidence type="ECO:0000256" key="2">
    <source>
        <dbReference type="ARBA" id="ARBA00022741"/>
    </source>
</evidence>
<dbReference type="Pfam" id="PF13538">
    <property type="entry name" value="UvrD_C_2"/>
    <property type="match status" value="1"/>
</dbReference>
<keyword evidence="1" id="KW-0540">Nuclease</keyword>
<reference evidence="13" key="1">
    <citation type="submission" date="2020-05" db="EMBL/GenBank/DDBJ databases">
        <authorList>
            <person name="Chiriac C."/>
            <person name="Salcher M."/>
            <person name="Ghai R."/>
            <person name="Kavagutti S V."/>
        </authorList>
    </citation>
    <scope>NUCLEOTIDE SEQUENCE</scope>
</reference>
<dbReference type="GO" id="GO:0003677">
    <property type="term" value="F:DNA binding"/>
    <property type="evidence" value="ECO:0007669"/>
    <property type="project" value="UniProtKB-KW"/>
</dbReference>
<organism evidence="13">
    <name type="scientific">freshwater metagenome</name>
    <dbReference type="NCBI Taxonomy" id="449393"/>
    <lineage>
        <taxon>unclassified sequences</taxon>
        <taxon>metagenomes</taxon>
        <taxon>ecological metagenomes</taxon>
    </lineage>
</organism>
<evidence type="ECO:0000256" key="9">
    <source>
        <dbReference type="ARBA" id="ARBA00023204"/>
    </source>
</evidence>
<dbReference type="GO" id="GO:0006310">
    <property type="term" value="P:DNA recombination"/>
    <property type="evidence" value="ECO:0007669"/>
    <property type="project" value="InterPro"/>
</dbReference>
<keyword evidence="2" id="KW-0547">Nucleotide-binding</keyword>
<keyword evidence="4" id="KW-0378">Hydrolase</keyword>
<evidence type="ECO:0000256" key="10">
    <source>
        <dbReference type="ARBA" id="ARBA00023235"/>
    </source>
</evidence>
<dbReference type="HAMAP" id="MF_01487">
    <property type="entry name" value="RecD"/>
    <property type="match status" value="1"/>
</dbReference>
<dbReference type="Pfam" id="PF13245">
    <property type="entry name" value="AAA_19"/>
    <property type="match status" value="1"/>
</dbReference>
<dbReference type="InterPro" id="IPR027785">
    <property type="entry name" value="UvrD-like_helicase_C"/>
</dbReference>
<evidence type="ECO:0000256" key="7">
    <source>
        <dbReference type="ARBA" id="ARBA00022840"/>
    </source>
</evidence>
<dbReference type="Gene3D" id="1.10.10.1020">
    <property type="entry name" value="RecBCD complex, subunit RecD, N-terminal domain"/>
    <property type="match status" value="1"/>
</dbReference>
<dbReference type="AlphaFoldDB" id="A0A6J7S2D8"/>
<dbReference type="PANTHER" id="PTHR43788">
    <property type="entry name" value="DNA2/NAM7 HELICASE FAMILY MEMBER"/>
    <property type="match status" value="1"/>
</dbReference>
<dbReference type="CDD" id="cd18809">
    <property type="entry name" value="SF1_C_RecD"/>
    <property type="match status" value="1"/>
</dbReference>
<evidence type="ECO:0000256" key="6">
    <source>
        <dbReference type="ARBA" id="ARBA00022839"/>
    </source>
</evidence>
<evidence type="ECO:0000259" key="12">
    <source>
        <dbReference type="Pfam" id="PF21185"/>
    </source>
</evidence>
<dbReference type="InterPro" id="IPR050534">
    <property type="entry name" value="Coronavir_polyprotein_1ab"/>
</dbReference>
<dbReference type="NCBIfam" id="TIGR01447">
    <property type="entry name" value="recD"/>
    <property type="match status" value="1"/>
</dbReference>
<dbReference type="CDD" id="cd17933">
    <property type="entry name" value="DEXSc_RecD-like"/>
    <property type="match status" value="1"/>
</dbReference>
<dbReference type="GO" id="GO:0009338">
    <property type="term" value="C:exodeoxyribonuclease V complex"/>
    <property type="evidence" value="ECO:0007669"/>
    <property type="project" value="InterPro"/>
</dbReference>
<evidence type="ECO:0000256" key="8">
    <source>
        <dbReference type="ARBA" id="ARBA00023125"/>
    </source>
</evidence>
<dbReference type="InterPro" id="IPR006344">
    <property type="entry name" value="RecD"/>
</dbReference>
<name>A0A6J7S2D8_9ZZZZ</name>
<evidence type="ECO:0000313" key="13">
    <source>
        <dbReference type="EMBL" id="CAB5035464.1"/>
    </source>
</evidence>
<evidence type="ECO:0000256" key="3">
    <source>
        <dbReference type="ARBA" id="ARBA00022763"/>
    </source>
</evidence>
<feature type="domain" description="RecBCD enzyme subunit RecD N-terminal" evidence="12">
    <location>
        <begin position="42"/>
        <end position="122"/>
    </location>
</feature>
<sequence length="564" mass="61608">MSIYPERLNYYVDGGAVSKPQLSAVATLLSLSNDGTVPPVVNDLVWLSFALALNASEGGHTCIDLHEIDRWYPDDLESGALTWPPGNQWIEAVSAQVNLVATPSTIERLPRRPFVLDGSRLYVLRSFEEERSIAQWISSAADSRLKVLLGGPGSGKTTEVARQLVARFAGSSAQDVSVAMAAPTGKAADRMRQAIESRLLSEHATSEVIARVQEAPSITIHRLLGYSPVRRTGRFQYNRENPLPYDLVIIDEASMLSLSLMYRLLEALRPTAELFLVGDPEQLASVDAGTVLADISTAATTEGTNLHRRTKRLTTQFRYAVGSPIERVVKAVQSGDADHLIEVLQPMRNSGGVVSWIDPSSTDIDDQSAFSALASNVRRHALEIVDLATAAKYGEVLEKLGDLQLLCASRSGQLGIAGWNRTVNQWIGTSTRKQWFIGRPILITKNDHNNHLYNGDVGVVCVDPSGDIRVVFDGITGPREFPTVRLPEVETVHALTIHKSQGSEYKHAVVVLPNGRSRLLTRELLYTGVSRAREQLTIVASESALRTAVNTVVVRASGLVDRLQ</sequence>
<keyword evidence="9" id="KW-0234">DNA repair</keyword>
<evidence type="ECO:0000256" key="4">
    <source>
        <dbReference type="ARBA" id="ARBA00022801"/>
    </source>
</evidence>
<keyword evidence="6" id="KW-0269">Exonuclease</keyword>
<dbReference type="GO" id="GO:0006302">
    <property type="term" value="P:double-strand break repair"/>
    <property type="evidence" value="ECO:0007669"/>
    <property type="project" value="InterPro"/>
</dbReference>
<dbReference type="GO" id="GO:0008854">
    <property type="term" value="F:exodeoxyribonuclease V activity"/>
    <property type="evidence" value="ECO:0007669"/>
    <property type="project" value="InterPro"/>
</dbReference>
<dbReference type="Pfam" id="PF21185">
    <property type="entry name" value="RecD_N"/>
    <property type="match status" value="1"/>
</dbReference>
<evidence type="ECO:0000259" key="11">
    <source>
        <dbReference type="Pfam" id="PF13538"/>
    </source>
</evidence>
<dbReference type="PANTHER" id="PTHR43788:SF6">
    <property type="entry name" value="DNA HELICASE B"/>
    <property type="match status" value="1"/>
</dbReference>
<dbReference type="InterPro" id="IPR027417">
    <property type="entry name" value="P-loop_NTPase"/>
</dbReference>
<feature type="domain" description="UvrD-like helicase C-terminal" evidence="11">
    <location>
        <begin position="492"/>
        <end position="539"/>
    </location>
</feature>
<dbReference type="EMBL" id="CAFBPS010000139">
    <property type="protein sequence ID" value="CAB5035464.1"/>
    <property type="molecule type" value="Genomic_DNA"/>
</dbReference>
<dbReference type="GO" id="GO:0017116">
    <property type="term" value="F:single-stranded DNA helicase activity"/>
    <property type="evidence" value="ECO:0007669"/>
    <property type="project" value="TreeGrafter"/>
</dbReference>
<dbReference type="SUPFAM" id="SSF52540">
    <property type="entry name" value="P-loop containing nucleoside triphosphate hydrolases"/>
    <property type="match status" value="2"/>
</dbReference>
<keyword evidence="7" id="KW-0067">ATP-binding</keyword>
<keyword evidence="3" id="KW-0227">DNA damage</keyword>